<dbReference type="InterPro" id="IPR036388">
    <property type="entry name" value="WH-like_DNA-bd_sf"/>
</dbReference>
<evidence type="ECO:0000313" key="2">
    <source>
        <dbReference type="EMBL" id="AFL48802.1"/>
    </source>
</evidence>
<dbReference type="AlphaFoldDB" id="I3WYU6"/>
<dbReference type="PATRIC" id="fig|1185652.3.peg.210"/>
<dbReference type="InterPro" id="IPR036390">
    <property type="entry name" value="WH_DNA-bd_sf"/>
</dbReference>
<name>I3WYU6_SINF2</name>
<dbReference type="KEGG" id="sfd:USDA257_c02020"/>
<dbReference type="Gene3D" id="1.10.10.10">
    <property type="entry name" value="Winged helix-like DNA-binding domain superfamily/Winged helix DNA-binding domain"/>
    <property type="match status" value="1"/>
</dbReference>
<sequence length="81" mass="9235">MGVSQRTIQRSIKSLEAKGFISKSRTEDGRPFYDVAPTKERLLPYAEKLLQEKRQLRQLKQMLPRSDQGQSNAGAIDGTER</sequence>
<dbReference type="Proteomes" id="UP000006180">
    <property type="component" value="Chromosome"/>
</dbReference>
<feature type="region of interest" description="Disordered" evidence="1">
    <location>
        <begin position="59"/>
        <end position="81"/>
    </location>
</feature>
<protein>
    <submittedName>
        <fullName evidence="2">Uncharacterized protein</fullName>
    </submittedName>
</protein>
<evidence type="ECO:0000313" key="3">
    <source>
        <dbReference type="Proteomes" id="UP000006180"/>
    </source>
</evidence>
<dbReference type="SUPFAM" id="SSF46785">
    <property type="entry name" value="Winged helix' DNA-binding domain"/>
    <property type="match status" value="1"/>
</dbReference>
<proteinExistence type="predicted"/>
<reference evidence="2 3" key="1">
    <citation type="journal article" date="2012" name="J. Bacteriol.">
        <title>Complete genome sequence of the broad-host-range strain Sinorhizobium fredii USDA257.</title>
        <authorList>
            <person name="Schuldes J."/>
            <person name="Rodriguez Orbegoso M."/>
            <person name="Schmeisser C."/>
            <person name="Krishnan H.B."/>
            <person name="Daniel R."/>
            <person name="Streit W.R."/>
        </authorList>
    </citation>
    <scope>NUCLEOTIDE SEQUENCE [LARGE SCALE GENOMIC DNA]</scope>
    <source>
        <strain evidence="2 3">USDA 257</strain>
    </source>
</reference>
<organism evidence="2 3">
    <name type="scientific">Sinorhizobium fredii (strain USDA 257)</name>
    <dbReference type="NCBI Taxonomy" id="1185652"/>
    <lineage>
        <taxon>Bacteria</taxon>
        <taxon>Pseudomonadati</taxon>
        <taxon>Pseudomonadota</taxon>
        <taxon>Alphaproteobacteria</taxon>
        <taxon>Hyphomicrobiales</taxon>
        <taxon>Rhizobiaceae</taxon>
        <taxon>Sinorhizobium/Ensifer group</taxon>
        <taxon>Sinorhizobium</taxon>
    </lineage>
</organism>
<dbReference type="EMBL" id="CP003563">
    <property type="protein sequence ID" value="AFL48802.1"/>
    <property type="molecule type" value="Genomic_DNA"/>
</dbReference>
<accession>I3WYU6</accession>
<dbReference type="HOGENOM" id="CLU_2572005_0_0_5"/>
<gene>
    <name evidence="2" type="ORF">USDA257_c02020</name>
</gene>
<evidence type="ECO:0000256" key="1">
    <source>
        <dbReference type="SAM" id="MobiDB-lite"/>
    </source>
</evidence>